<dbReference type="GO" id="GO:0003677">
    <property type="term" value="F:DNA binding"/>
    <property type="evidence" value="ECO:0007669"/>
    <property type="project" value="UniProtKB-KW"/>
</dbReference>
<dbReference type="Pfam" id="PF01022">
    <property type="entry name" value="HTH_5"/>
    <property type="match status" value="1"/>
</dbReference>
<dbReference type="PANTHER" id="PTHR43132">
    <property type="entry name" value="ARSENICAL RESISTANCE OPERON REPRESSOR ARSR-RELATED"/>
    <property type="match status" value="1"/>
</dbReference>
<dbReference type="PROSITE" id="PS00846">
    <property type="entry name" value="HTH_ARSR_1"/>
    <property type="match status" value="1"/>
</dbReference>
<dbReference type="InterPro" id="IPR036388">
    <property type="entry name" value="WH-like_DNA-bd_sf"/>
</dbReference>
<dbReference type="NCBIfam" id="NF033788">
    <property type="entry name" value="HTH_metalloreg"/>
    <property type="match status" value="1"/>
</dbReference>
<protein>
    <submittedName>
        <fullName evidence="6">Helix-turn-helix transcriptional regulator</fullName>
    </submittedName>
</protein>
<dbReference type="GO" id="GO:0003700">
    <property type="term" value="F:DNA-binding transcription factor activity"/>
    <property type="evidence" value="ECO:0007669"/>
    <property type="project" value="InterPro"/>
</dbReference>
<feature type="domain" description="HTH arsR-type" evidence="5">
    <location>
        <begin position="38"/>
        <end position="132"/>
    </location>
</feature>
<keyword evidence="3" id="KW-0804">Transcription</keyword>
<evidence type="ECO:0000256" key="3">
    <source>
        <dbReference type="ARBA" id="ARBA00023163"/>
    </source>
</evidence>
<dbReference type="PANTHER" id="PTHR43132:SF6">
    <property type="entry name" value="HTH-TYPE TRANSCRIPTIONAL REPRESSOR CZRA"/>
    <property type="match status" value="1"/>
</dbReference>
<accession>A0A8J6XPE8</accession>
<dbReference type="AlphaFoldDB" id="A0A8J6XPE8"/>
<dbReference type="EMBL" id="JACXAE010000084">
    <property type="protein sequence ID" value="MBD2775669.1"/>
    <property type="molecule type" value="Genomic_DNA"/>
</dbReference>
<dbReference type="CDD" id="cd00090">
    <property type="entry name" value="HTH_ARSR"/>
    <property type="match status" value="1"/>
</dbReference>
<evidence type="ECO:0000256" key="1">
    <source>
        <dbReference type="ARBA" id="ARBA00023015"/>
    </source>
</evidence>
<reference evidence="6" key="1">
    <citation type="submission" date="2020-09" db="EMBL/GenBank/DDBJ databases">
        <title>Iningainema tapete sp. nov. (Scytonemataceae, Cyanobacteria) from greenhouses in central Florida (USA) produces two types of nodularin with biosynthetic potential for microcystin-LR and anabaenopeptins.</title>
        <authorList>
            <person name="Berthold D.E."/>
            <person name="Lefler F.W."/>
            <person name="Huang I.-S."/>
            <person name="Abdulla H."/>
            <person name="Zimba P.V."/>
            <person name="Laughinghouse H.D. IV."/>
        </authorList>
    </citation>
    <scope>NUCLEOTIDE SEQUENCE</scope>
    <source>
        <strain evidence="6">BLCCT55</strain>
    </source>
</reference>
<evidence type="ECO:0000256" key="4">
    <source>
        <dbReference type="SAM" id="MobiDB-lite"/>
    </source>
</evidence>
<evidence type="ECO:0000313" key="6">
    <source>
        <dbReference type="EMBL" id="MBD2775669.1"/>
    </source>
</evidence>
<dbReference type="PROSITE" id="PS50987">
    <property type="entry name" value="HTH_ARSR_2"/>
    <property type="match status" value="1"/>
</dbReference>
<dbReference type="SMART" id="SM00418">
    <property type="entry name" value="HTH_ARSR"/>
    <property type="match status" value="1"/>
</dbReference>
<dbReference type="InterPro" id="IPR051011">
    <property type="entry name" value="Metal_resp_trans_reg"/>
</dbReference>
<evidence type="ECO:0000256" key="2">
    <source>
        <dbReference type="ARBA" id="ARBA00023125"/>
    </source>
</evidence>
<keyword evidence="2" id="KW-0238">DNA-binding</keyword>
<name>A0A8J6XPE8_9CYAN</name>
<gene>
    <name evidence="6" type="ORF">ICL16_27335</name>
</gene>
<dbReference type="SUPFAM" id="SSF46785">
    <property type="entry name" value="Winged helix' DNA-binding domain"/>
    <property type="match status" value="1"/>
</dbReference>
<dbReference type="InterPro" id="IPR018334">
    <property type="entry name" value="ArsR_HTH"/>
</dbReference>
<proteinExistence type="predicted"/>
<dbReference type="Gene3D" id="1.10.10.10">
    <property type="entry name" value="Winged helix-like DNA-binding domain superfamily/Winged helix DNA-binding domain"/>
    <property type="match status" value="1"/>
</dbReference>
<feature type="compositionally biased region" description="Polar residues" evidence="4">
    <location>
        <begin position="138"/>
        <end position="147"/>
    </location>
</feature>
<dbReference type="InterPro" id="IPR001845">
    <property type="entry name" value="HTH_ArsR_DNA-bd_dom"/>
</dbReference>
<organism evidence="6 7">
    <name type="scientific">Iningainema tapete BLCC-T55</name>
    <dbReference type="NCBI Taxonomy" id="2748662"/>
    <lineage>
        <taxon>Bacteria</taxon>
        <taxon>Bacillati</taxon>
        <taxon>Cyanobacteriota</taxon>
        <taxon>Cyanophyceae</taxon>
        <taxon>Nostocales</taxon>
        <taxon>Scytonemataceae</taxon>
        <taxon>Iningainema tapete</taxon>
    </lineage>
</organism>
<evidence type="ECO:0000313" key="7">
    <source>
        <dbReference type="Proteomes" id="UP000629098"/>
    </source>
</evidence>
<dbReference type="PRINTS" id="PR00778">
    <property type="entry name" value="HTHARSR"/>
</dbReference>
<dbReference type="InterPro" id="IPR036390">
    <property type="entry name" value="WH_DNA-bd_sf"/>
</dbReference>
<evidence type="ECO:0000259" key="5">
    <source>
        <dbReference type="PROSITE" id="PS50987"/>
    </source>
</evidence>
<dbReference type="InterPro" id="IPR011991">
    <property type="entry name" value="ArsR-like_HTH"/>
</dbReference>
<dbReference type="Proteomes" id="UP000629098">
    <property type="component" value="Unassembled WGS sequence"/>
</dbReference>
<sequence>MNKRKPKQDLDQLHYDAPGCDTHLVHLDHVRSCQAQILPTDKAQQMAEVFGVLADTNRLRLISALASGELCVCDLAALTKMTESAVSHQLRLLKAMRLVSYRREGKNVYYSLAESHVINLYHILVEHLDEANTLIPKNANTNATTSSHKVDPKILSSW</sequence>
<keyword evidence="1" id="KW-0805">Transcription regulation</keyword>
<comment type="caution">
    <text evidence="6">The sequence shown here is derived from an EMBL/GenBank/DDBJ whole genome shotgun (WGS) entry which is preliminary data.</text>
</comment>
<feature type="region of interest" description="Disordered" evidence="4">
    <location>
        <begin position="138"/>
        <end position="158"/>
    </location>
</feature>
<keyword evidence="7" id="KW-1185">Reference proteome</keyword>